<reference evidence="3 4" key="1">
    <citation type="submission" date="2011-09" db="EMBL/GenBank/DDBJ databases">
        <authorList>
            <consortium name="US DOE Joint Genome Institute (JGI-PGF)"/>
            <person name="Lucas S."/>
            <person name="Han J."/>
            <person name="Lapidus A."/>
            <person name="Cheng J.-F."/>
            <person name="Goodwin L."/>
            <person name="Pitluck S."/>
            <person name="Peters L."/>
            <person name="Land M.L."/>
            <person name="Hauser L."/>
            <person name="Brambilla E."/>
            <person name="Klenk H.-P."/>
            <person name="Woyke T.J."/>
        </authorList>
    </citation>
    <scope>NUCLEOTIDE SEQUENCE [LARGE SCALE GENOMIC DNA]</scope>
    <source>
        <strain evidence="3 4">K62</strain>
    </source>
</reference>
<dbReference type="RefSeq" id="WP_005466790.1">
    <property type="nucleotide sequence ID" value="NZ_CM001484.1"/>
</dbReference>
<dbReference type="AlphaFoldDB" id="I1D7L2"/>
<sequence length="172" mass="19250">MTLGHTDDTEIATPRPGRYELDLARSKVEFTTKHLFVLPVRGTFSLKSGVADVAEPVTESRVEAEIDATSFRTPTPLRDRIVRSAMFLDTSRYPTITFRSMQWDGETLTGLLTVRETTKPVTVRVTESSTDGDSFTAHATAHVDRTEFGVTASPGMLDRHLDFTLTVRFVRR</sequence>
<dbReference type="InterPro" id="IPR036761">
    <property type="entry name" value="TTHA0802/YceI-like_sf"/>
</dbReference>
<evidence type="ECO:0000313" key="3">
    <source>
        <dbReference type="EMBL" id="EIF00937.1"/>
    </source>
</evidence>
<keyword evidence="4" id="KW-1185">Reference proteome</keyword>
<dbReference type="eggNOG" id="COG2353">
    <property type="taxonomic scope" value="Bacteria"/>
</dbReference>
<feature type="domain" description="Lipid/polyisoprenoid-binding YceI-like" evidence="2">
    <location>
        <begin position="18"/>
        <end position="170"/>
    </location>
</feature>
<proteinExistence type="inferred from homology"/>
<organism evidence="3 4">
    <name type="scientific">Saccharomonospora glauca K62</name>
    <dbReference type="NCBI Taxonomy" id="928724"/>
    <lineage>
        <taxon>Bacteria</taxon>
        <taxon>Bacillati</taxon>
        <taxon>Actinomycetota</taxon>
        <taxon>Actinomycetes</taxon>
        <taxon>Pseudonocardiales</taxon>
        <taxon>Pseudonocardiaceae</taxon>
        <taxon>Saccharomonospora</taxon>
    </lineage>
</organism>
<gene>
    <name evidence="3" type="ORF">SacglDRAFT_04102</name>
</gene>
<reference evidence="4" key="2">
    <citation type="submission" date="2012-01" db="EMBL/GenBank/DDBJ databases">
        <title>Noncontiguous Finished sequence of chromosome of Saccharomonospora glauca K62.</title>
        <authorList>
            <consortium name="US DOE Joint Genome Institute"/>
            <person name="Lucas S."/>
            <person name="Han J."/>
            <person name="Lapidus A."/>
            <person name="Cheng J.-F."/>
            <person name="Goodwin L."/>
            <person name="Pitluck S."/>
            <person name="Peters L."/>
            <person name="Mikhailova N."/>
            <person name="Held B."/>
            <person name="Detter J.C."/>
            <person name="Han C."/>
            <person name="Tapia R."/>
            <person name="Land M."/>
            <person name="Hauser L."/>
            <person name="Kyrpides N."/>
            <person name="Ivanova N."/>
            <person name="Pagani I."/>
            <person name="Brambilla E.-M."/>
            <person name="Klenk H.-P."/>
            <person name="Woyke T."/>
        </authorList>
    </citation>
    <scope>NUCLEOTIDE SEQUENCE [LARGE SCALE GENOMIC DNA]</scope>
    <source>
        <strain evidence="4">K62</strain>
    </source>
</reference>
<dbReference type="SUPFAM" id="SSF101874">
    <property type="entry name" value="YceI-like"/>
    <property type="match status" value="1"/>
</dbReference>
<comment type="similarity">
    <text evidence="1">Belongs to the UPF0312 family.</text>
</comment>
<dbReference type="Proteomes" id="UP000005087">
    <property type="component" value="Chromosome"/>
</dbReference>
<dbReference type="EMBL" id="CM001484">
    <property type="protein sequence ID" value="EIF00937.1"/>
    <property type="molecule type" value="Genomic_DNA"/>
</dbReference>
<dbReference type="OrthoDB" id="9811006at2"/>
<evidence type="ECO:0000259" key="2">
    <source>
        <dbReference type="SMART" id="SM00867"/>
    </source>
</evidence>
<dbReference type="Gene3D" id="2.40.128.110">
    <property type="entry name" value="Lipid/polyisoprenoid-binding, YceI-like"/>
    <property type="match status" value="1"/>
</dbReference>
<evidence type="ECO:0000313" key="4">
    <source>
        <dbReference type="Proteomes" id="UP000005087"/>
    </source>
</evidence>
<dbReference type="PANTHER" id="PTHR34406:SF1">
    <property type="entry name" value="PROTEIN YCEI"/>
    <property type="match status" value="1"/>
</dbReference>
<name>I1D7L2_9PSEU</name>
<evidence type="ECO:0000256" key="1">
    <source>
        <dbReference type="ARBA" id="ARBA00008812"/>
    </source>
</evidence>
<dbReference type="PANTHER" id="PTHR34406">
    <property type="entry name" value="PROTEIN YCEI"/>
    <property type="match status" value="1"/>
</dbReference>
<dbReference type="Pfam" id="PF04264">
    <property type="entry name" value="YceI"/>
    <property type="match status" value="1"/>
</dbReference>
<protein>
    <recommendedName>
        <fullName evidence="2">Lipid/polyisoprenoid-binding YceI-like domain-containing protein</fullName>
    </recommendedName>
</protein>
<dbReference type="HOGENOM" id="CLU_071003_3_1_11"/>
<dbReference type="SMART" id="SM00867">
    <property type="entry name" value="YceI"/>
    <property type="match status" value="1"/>
</dbReference>
<accession>I1D7L2</accession>
<dbReference type="InterPro" id="IPR007372">
    <property type="entry name" value="Lipid/polyisoprenoid-bd_YceI"/>
</dbReference>